<reference evidence="11" key="1">
    <citation type="journal article" date="2019" name="Int. J. Syst. Evol. Microbiol.">
        <title>The Global Catalogue of Microorganisms (GCM) 10K type strain sequencing project: providing services to taxonomists for standard genome sequencing and annotation.</title>
        <authorList>
            <consortium name="The Broad Institute Genomics Platform"/>
            <consortium name="The Broad Institute Genome Sequencing Center for Infectious Disease"/>
            <person name="Wu L."/>
            <person name="Ma J."/>
        </authorList>
    </citation>
    <scope>NUCLEOTIDE SEQUENCE [LARGE SCALE GENOMIC DNA]</scope>
    <source>
        <strain evidence="11">IBRC-M 10765</strain>
    </source>
</reference>
<dbReference type="PANTHER" id="PTHR36964:SF1">
    <property type="entry name" value="PROTEIN-METHIONINE-SULFOXIDE REDUCTASE HEME-BINDING SUBUNIT MSRQ"/>
    <property type="match status" value="1"/>
</dbReference>
<comment type="function">
    <text evidence="8">Part of the MsrPQ system that repairs oxidized periplasmic proteins containing methionine sulfoxide residues (Met-O), using respiratory chain electrons. Thus protects these proteins from oxidative-stress damage caused by reactive species of oxygen and chlorine generated by the host defense mechanisms. MsrPQ is essential for the maintenance of envelope integrity under bleach stress, rescuing a wide series of structurally unrelated periplasmic proteins from methionine oxidation. MsrQ provides electrons for reduction to the reductase catalytic subunit MsrP, using the quinone pool of the respiratory chain.</text>
</comment>
<keyword evidence="6 8" id="KW-0408">Iron</keyword>
<comment type="subunit">
    <text evidence="8">Heterodimer of a catalytic subunit (MsrP) and a heme-binding subunit (MsrQ).</text>
</comment>
<feature type="transmembrane region" description="Helical" evidence="8">
    <location>
        <begin position="52"/>
        <end position="72"/>
    </location>
</feature>
<comment type="similarity">
    <text evidence="8">Belongs to the MsrQ family.</text>
</comment>
<accession>A0ABV8BKL1</accession>
<keyword evidence="8" id="KW-0249">Electron transport</keyword>
<dbReference type="HAMAP" id="MF_01207">
    <property type="entry name" value="MsrQ"/>
    <property type="match status" value="1"/>
</dbReference>
<evidence type="ECO:0000256" key="8">
    <source>
        <dbReference type="HAMAP-Rule" id="MF_01207"/>
    </source>
</evidence>
<sequence>MWSTFKVTVRPAVHLLCGLPLLYWCWMVWRTINGERTLLSTDPGQMLADQTGYWAFNLLIISLLFTPLSKWFRLRWVGYRRAVGLWAFAYAVIHVLVFYWLILGANLSSFGRELVQRPYIVLGASALFLLLLLAVTSNQFSMRRLKKRWKDLHQWVYLAAMLVAIHALWQIKGDWGWPMVQAITVMLLLGVRLWWVLQRRLSAAK</sequence>
<evidence type="ECO:0000256" key="2">
    <source>
        <dbReference type="ARBA" id="ARBA00022448"/>
    </source>
</evidence>
<comment type="cofactor">
    <cofactor evidence="8">
        <name>heme b</name>
        <dbReference type="ChEBI" id="CHEBI:60344"/>
    </cofactor>
    <text evidence="8">Binds 1 heme b (iron(II)-protoporphyrin IX) group per subunit.</text>
</comment>
<feature type="transmembrane region" description="Helical" evidence="8">
    <location>
        <begin position="175"/>
        <end position="197"/>
    </location>
</feature>
<keyword evidence="8" id="KW-0285">Flavoprotein</keyword>
<dbReference type="InterPro" id="IPR022837">
    <property type="entry name" value="MsrQ-like"/>
</dbReference>
<evidence type="ECO:0000256" key="6">
    <source>
        <dbReference type="ARBA" id="ARBA00023004"/>
    </source>
</evidence>
<dbReference type="InterPro" id="IPR013130">
    <property type="entry name" value="Fe3_Rdtase_TM_dom"/>
</dbReference>
<name>A0ABV8BKL1_9GAMM</name>
<feature type="transmembrane region" description="Helical" evidence="8">
    <location>
        <begin position="152"/>
        <end position="169"/>
    </location>
</feature>
<comment type="caution">
    <text evidence="10">The sequence shown here is derived from an EMBL/GenBank/DDBJ whole genome shotgun (WGS) entry which is preliminary data.</text>
</comment>
<feature type="transmembrane region" description="Helical" evidence="8">
    <location>
        <begin position="12"/>
        <end position="32"/>
    </location>
</feature>
<protein>
    <recommendedName>
        <fullName evidence="8">Protein-methionine-sulfoxide reductase heme-binding subunit MsrQ</fullName>
    </recommendedName>
    <alternativeName>
        <fullName evidence="8">Flavocytochrome MsrQ</fullName>
    </alternativeName>
</protein>
<keyword evidence="7 8" id="KW-0472">Membrane</keyword>
<keyword evidence="5 8" id="KW-1133">Transmembrane helix</keyword>
<keyword evidence="11" id="KW-1185">Reference proteome</keyword>
<feature type="transmembrane region" description="Helical" evidence="8">
    <location>
        <begin position="119"/>
        <end position="140"/>
    </location>
</feature>
<feature type="transmembrane region" description="Helical" evidence="8">
    <location>
        <begin position="84"/>
        <end position="107"/>
    </location>
</feature>
<comment type="subcellular location">
    <subcellularLocation>
        <location evidence="8">Cell membrane</location>
        <topology evidence="8">Multi-pass membrane protein</topology>
    </subcellularLocation>
    <subcellularLocation>
        <location evidence="1">Membrane</location>
        <topology evidence="1">Multi-pass membrane protein</topology>
    </subcellularLocation>
</comment>
<dbReference type="Proteomes" id="UP001595842">
    <property type="component" value="Unassembled WGS sequence"/>
</dbReference>
<organism evidence="10 11">
    <name type="scientific">Salinispirillum marinum</name>
    <dbReference type="NCBI Taxonomy" id="1485203"/>
    <lineage>
        <taxon>Bacteria</taxon>
        <taxon>Pseudomonadati</taxon>
        <taxon>Pseudomonadota</taxon>
        <taxon>Gammaproteobacteria</taxon>
        <taxon>Oceanospirillales</taxon>
        <taxon>Saccharospirillaceae</taxon>
        <taxon>Salinispirillum</taxon>
    </lineage>
</organism>
<feature type="domain" description="Ferric oxidoreductase" evidence="9">
    <location>
        <begin position="51"/>
        <end position="163"/>
    </location>
</feature>
<evidence type="ECO:0000256" key="1">
    <source>
        <dbReference type="ARBA" id="ARBA00004141"/>
    </source>
</evidence>
<keyword evidence="8" id="KW-0288">FMN</keyword>
<evidence type="ECO:0000313" key="10">
    <source>
        <dbReference type="EMBL" id="MFC3889830.1"/>
    </source>
</evidence>
<dbReference type="PANTHER" id="PTHR36964">
    <property type="entry name" value="PROTEIN-METHIONINE-SULFOXIDE REDUCTASE HEME-BINDING SUBUNIT MSRQ"/>
    <property type="match status" value="1"/>
</dbReference>
<evidence type="ECO:0000256" key="3">
    <source>
        <dbReference type="ARBA" id="ARBA00022617"/>
    </source>
</evidence>
<evidence type="ECO:0000259" key="9">
    <source>
        <dbReference type="Pfam" id="PF01794"/>
    </source>
</evidence>
<evidence type="ECO:0000313" key="11">
    <source>
        <dbReference type="Proteomes" id="UP001595842"/>
    </source>
</evidence>
<evidence type="ECO:0000256" key="7">
    <source>
        <dbReference type="ARBA" id="ARBA00023136"/>
    </source>
</evidence>
<proteinExistence type="inferred from homology"/>
<evidence type="ECO:0000256" key="4">
    <source>
        <dbReference type="ARBA" id="ARBA00022692"/>
    </source>
</evidence>
<dbReference type="EMBL" id="JBHSAL010000008">
    <property type="protein sequence ID" value="MFC3889830.1"/>
    <property type="molecule type" value="Genomic_DNA"/>
</dbReference>
<keyword evidence="3 8" id="KW-0349">Heme</keyword>
<keyword evidence="2 8" id="KW-0813">Transport</keyword>
<keyword evidence="8" id="KW-1003">Cell membrane</keyword>
<comment type="cofactor">
    <cofactor evidence="8">
        <name>FMN</name>
        <dbReference type="ChEBI" id="CHEBI:58210"/>
    </cofactor>
    <text evidence="8">Binds 1 FMN per subunit.</text>
</comment>
<gene>
    <name evidence="8" type="primary">msrQ</name>
    <name evidence="10" type="ORF">ACFOSD_15685</name>
</gene>
<keyword evidence="4 8" id="KW-0812">Transmembrane</keyword>
<keyword evidence="8" id="KW-0479">Metal-binding</keyword>
<dbReference type="Pfam" id="PF01794">
    <property type="entry name" value="Ferric_reduct"/>
    <property type="match status" value="1"/>
</dbReference>
<evidence type="ECO:0000256" key="5">
    <source>
        <dbReference type="ARBA" id="ARBA00022989"/>
    </source>
</evidence>